<comment type="caution">
    <text evidence="1">The sequence shown here is derived from an EMBL/GenBank/DDBJ whole genome shotgun (WGS) entry which is preliminary data.</text>
</comment>
<evidence type="ECO:0000313" key="1">
    <source>
        <dbReference type="EMBL" id="KAI7756783.1"/>
    </source>
</evidence>
<dbReference type="AlphaFoldDB" id="A0AAD5DA44"/>
<keyword evidence="2" id="KW-1185">Reference proteome</keyword>
<protein>
    <submittedName>
        <fullName evidence="1">Uncharacterized protein</fullName>
    </submittedName>
</protein>
<evidence type="ECO:0000313" key="2">
    <source>
        <dbReference type="Proteomes" id="UP001206925"/>
    </source>
</evidence>
<organism evidence="1 2">
    <name type="scientific">Ambrosia artemisiifolia</name>
    <name type="common">Common ragweed</name>
    <dbReference type="NCBI Taxonomy" id="4212"/>
    <lineage>
        <taxon>Eukaryota</taxon>
        <taxon>Viridiplantae</taxon>
        <taxon>Streptophyta</taxon>
        <taxon>Embryophyta</taxon>
        <taxon>Tracheophyta</taxon>
        <taxon>Spermatophyta</taxon>
        <taxon>Magnoliopsida</taxon>
        <taxon>eudicotyledons</taxon>
        <taxon>Gunneridae</taxon>
        <taxon>Pentapetalae</taxon>
        <taxon>asterids</taxon>
        <taxon>campanulids</taxon>
        <taxon>Asterales</taxon>
        <taxon>Asteraceae</taxon>
        <taxon>Asteroideae</taxon>
        <taxon>Heliantheae alliance</taxon>
        <taxon>Heliantheae</taxon>
        <taxon>Ambrosia</taxon>
    </lineage>
</organism>
<dbReference type="EMBL" id="JAMZMK010000259">
    <property type="protein sequence ID" value="KAI7756783.1"/>
    <property type="molecule type" value="Genomic_DNA"/>
</dbReference>
<reference evidence="1" key="1">
    <citation type="submission" date="2022-06" db="EMBL/GenBank/DDBJ databases">
        <title>Uncovering the hologenomic basis of an extraordinary plant invasion.</title>
        <authorList>
            <person name="Bieker V.C."/>
            <person name="Martin M.D."/>
            <person name="Gilbert T."/>
            <person name="Hodgins K."/>
            <person name="Battlay P."/>
            <person name="Petersen B."/>
            <person name="Wilson J."/>
        </authorList>
    </citation>
    <scope>NUCLEOTIDE SEQUENCE</scope>
    <source>
        <strain evidence="1">AA19_3_7</strain>
        <tissue evidence="1">Leaf</tissue>
    </source>
</reference>
<accession>A0AAD5DA44</accession>
<proteinExistence type="predicted"/>
<name>A0AAD5DA44_AMBAR</name>
<sequence>MGSVRVIGGDDDCYGGLEWMIEMVFGYGGRLGWFRWRQTRVMVVAVVRYSSVKVPIDEEWLWLMTNEDDVTEI</sequence>
<gene>
    <name evidence="1" type="ORF">M8C21_014454</name>
</gene>
<dbReference type="Proteomes" id="UP001206925">
    <property type="component" value="Unassembled WGS sequence"/>
</dbReference>